<dbReference type="Pfam" id="PF09413">
    <property type="entry name" value="DUF2007"/>
    <property type="match status" value="1"/>
</dbReference>
<evidence type="ECO:0000313" key="2">
    <source>
        <dbReference type="EMBL" id="SDE37822.1"/>
    </source>
</evidence>
<name>A0A1G7CEN9_9RHOB</name>
<accession>A0A1G7CEN9</accession>
<dbReference type="Proteomes" id="UP000199344">
    <property type="component" value="Unassembled WGS sequence"/>
</dbReference>
<reference evidence="2 3" key="1">
    <citation type="submission" date="2016-10" db="EMBL/GenBank/DDBJ databases">
        <authorList>
            <person name="de Groot N.N."/>
        </authorList>
    </citation>
    <scope>NUCLEOTIDE SEQUENCE [LARGE SCALE GENOMIC DNA]</scope>
    <source>
        <strain evidence="2 3">DSM 22220</strain>
    </source>
</reference>
<dbReference type="EMBL" id="FNAH01000006">
    <property type="protein sequence ID" value="SDE37822.1"/>
    <property type="molecule type" value="Genomic_DNA"/>
</dbReference>
<organism evidence="2 3">
    <name type="scientific">Paracoccus isoporae</name>
    <dbReference type="NCBI Taxonomy" id="591205"/>
    <lineage>
        <taxon>Bacteria</taxon>
        <taxon>Pseudomonadati</taxon>
        <taxon>Pseudomonadota</taxon>
        <taxon>Alphaproteobacteria</taxon>
        <taxon>Rhodobacterales</taxon>
        <taxon>Paracoccaceae</taxon>
        <taxon>Paracoccus</taxon>
    </lineage>
</organism>
<evidence type="ECO:0000313" key="3">
    <source>
        <dbReference type="Proteomes" id="UP000199344"/>
    </source>
</evidence>
<dbReference type="InterPro" id="IPR018551">
    <property type="entry name" value="DUF2007"/>
</dbReference>
<sequence length="81" mass="9091">MDSGATALYPSRVKELLRTTDPLRLVRAQDVLRSDGIETYALDQHMSVLEGSLGILPRRLMVADRDHFMASAILREHGLDE</sequence>
<evidence type="ECO:0000259" key="1">
    <source>
        <dbReference type="Pfam" id="PF09413"/>
    </source>
</evidence>
<dbReference type="InterPro" id="IPR011322">
    <property type="entry name" value="N-reg_PII-like_a/b"/>
</dbReference>
<protein>
    <submittedName>
        <fullName evidence="2">Putative signal transducing protein</fullName>
    </submittedName>
</protein>
<dbReference type="Gene3D" id="3.30.70.790">
    <property type="entry name" value="UreE, C-terminal domain"/>
    <property type="match status" value="1"/>
</dbReference>
<gene>
    <name evidence="2" type="ORF">SAMN05421538_10675</name>
</gene>
<dbReference type="STRING" id="591205.SAMN05421538_10675"/>
<keyword evidence="3" id="KW-1185">Reference proteome</keyword>
<feature type="domain" description="DUF2007" evidence="1">
    <location>
        <begin position="14"/>
        <end position="76"/>
    </location>
</feature>
<proteinExistence type="predicted"/>
<dbReference type="SUPFAM" id="SSF54913">
    <property type="entry name" value="GlnB-like"/>
    <property type="match status" value="1"/>
</dbReference>
<dbReference type="AlphaFoldDB" id="A0A1G7CEN9"/>